<dbReference type="STRING" id="1763538.LPB68_11720"/>
<dbReference type="InterPro" id="IPR002942">
    <property type="entry name" value="S4_RNA-bd"/>
</dbReference>
<dbReference type="KEGG" id="pcx:LPB68_11720"/>
<dbReference type="PIRSF" id="PIRSF038881">
    <property type="entry name" value="RNAbp_HP1423"/>
    <property type="match status" value="1"/>
</dbReference>
<feature type="domain" description="RNA-binding S4" evidence="6">
    <location>
        <begin position="1"/>
        <end position="63"/>
    </location>
</feature>
<evidence type="ECO:0000256" key="2">
    <source>
        <dbReference type="ARBA" id="ARBA00022730"/>
    </source>
</evidence>
<evidence type="ECO:0000313" key="8">
    <source>
        <dbReference type="Proteomes" id="UP000077134"/>
    </source>
</evidence>
<keyword evidence="8" id="KW-1185">Reference proteome</keyword>
<dbReference type="Gene3D" id="3.10.290.10">
    <property type="entry name" value="RNA-binding S4 domain"/>
    <property type="match status" value="1"/>
</dbReference>
<dbReference type="EMBL" id="LSFN01000043">
    <property type="protein sequence ID" value="OAB71168.1"/>
    <property type="molecule type" value="Genomic_DNA"/>
</dbReference>
<protein>
    <recommendedName>
        <fullName evidence="5">RQC P-site tRNA stabilizing factor</fullName>
        <shortName evidence="5">RqcP</shortName>
    </recommendedName>
    <alternativeName>
        <fullName evidence="5">Ribosome-associated protein quality control protein P</fullName>
    </alternativeName>
</protein>
<dbReference type="InterPro" id="IPR025490">
    <property type="entry name" value="RqcP"/>
</dbReference>
<sequence length="93" mass="10641">MRIDKFLKVSRLIKRRTVAKDISEQGRVLINGRESKPSSAVKVGDEITVQFGQKLVTVRVERLAESTRKEEATSLYTLVKEEPIVRDNGLDWQ</sequence>
<organism evidence="7 8">
    <name type="scientific">Paenibacillus crassostreae</name>
    <dbReference type="NCBI Taxonomy" id="1763538"/>
    <lineage>
        <taxon>Bacteria</taxon>
        <taxon>Bacillati</taxon>
        <taxon>Bacillota</taxon>
        <taxon>Bacilli</taxon>
        <taxon>Bacillales</taxon>
        <taxon>Paenibacillaceae</taxon>
        <taxon>Paenibacillus</taxon>
    </lineage>
</organism>
<dbReference type="GO" id="GO:0019843">
    <property type="term" value="F:rRNA binding"/>
    <property type="evidence" value="ECO:0007669"/>
    <property type="project" value="UniProtKB-UniRule"/>
</dbReference>
<comment type="function">
    <text evidence="5">Key component of the ribosome quality control system (RQC), a ribosome-associated complex that mediates the extraction of incompletely synthesized nascent chains from stalled ribosomes and their subsequent degradation. RqcH recruits Ala-charged tRNA, and with RqcP directs the elongation of stalled nascent chains on 50S ribosomal subunits, leading to non-templated C-terminal alanine extensions (Ala tail). The Ala tail promotes nascent chain degradation. RqcP is associated with the translocation-like movement of the peptidyl-tRNA from the A-site into the P-site.</text>
</comment>
<proteinExistence type="inferred from homology"/>
<accession>A0A167ALF5</accession>
<evidence type="ECO:0000256" key="1">
    <source>
        <dbReference type="ARBA" id="ARBA00022555"/>
    </source>
</evidence>
<reference evidence="7 8" key="1">
    <citation type="submission" date="2016-02" db="EMBL/GenBank/DDBJ databases">
        <title>Paenibacillus sp. LPB0068, isolated from Crassostrea gigas.</title>
        <authorList>
            <person name="Shin S.-K."/>
            <person name="Yi H."/>
        </authorList>
    </citation>
    <scope>NUCLEOTIDE SEQUENCE [LARGE SCALE GENOMIC DNA]</scope>
    <source>
        <strain evidence="7 8">LPB0068</strain>
    </source>
</reference>
<dbReference type="CDD" id="cd00165">
    <property type="entry name" value="S4"/>
    <property type="match status" value="1"/>
</dbReference>
<dbReference type="SUPFAM" id="SSF55174">
    <property type="entry name" value="Alpha-L RNA-binding motif"/>
    <property type="match status" value="1"/>
</dbReference>
<dbReference type="SMART" id="SM00363">
    <property type="entry name" value="S4"/>
    <property type="match status" value="1"/>
</dbReference>
<evidence type="ECO:0000256" key="4">
    <source>
        <dbReference type="ARBA" id="ARBA00022917"/>
    </source>
</evidence>
<keyword evidence="2 5" id="KW-0699">rRNA-binding</keyword>
<dbReference type="OrthoDB" id="9805210at2"/>
<evidence type="ECO:0000259" key="6">
    <source>
        <dbReference type="SMART" id="SM00363"/>
    </source>
</evidence>
<keyword evidence="3 5" id="KW-0694">RNA-binding</keyword>
<keyword evidence="4 5" id="KW-0648">Protein biosynthesis</keyword>
<dbReference type="AlphaFoldDB" id="A0A167ALF5"/>
<evidence type="ECO:0000313" key="7">
    <source>
        <dbReference type="EMBL" id="OAB71168.1"/>
    </source>
</evidence>
<keyword evidence="1 5" id="KW-0820">tRNA-binding</keyword>
<dbReference type="InterPro" id="IPR036986">
    <property type="entry name" value="S4_RNA-bd_sf"/>
</dbReference>
<evidence type="ECO:0000256" key="5">
    <source>
        <dbReference type="HAMAP-Rule" id="MF_00871"/>
    </source>
</evidence>
<name>A0A167ALF5_9BACL</name>
<dbReference type="GO" id="GO:0000049">
    <property type="term" value="F:tRNA binding"/>
    <property type="evidence" value="ECO:0007669"/>
    <property type="project" value="UniProtKB-UniRule"/>
</dbReference>
<dbReference type="Proteomes" id="UP000077134">
    <property type="component" value="Unassembled WGS sequence"/>
</dbReference>
<dbReference type="PROSITE" id="PS50889">
    <property type="entry name" value="S4"/>
    <property type="match status" value="1"/>
</dbReference>
<dbReference type="GO" id="GO:0043023">
    <property type="term" value="F:ribosomal large subunit binding"/>
    <property type="evidence" value="ECO:0007669"/>
    <property type="project" value="UniProtKB-UniRule"/>
</dbReference>
<dbReference type="RefSeq" id="WP_068661279.1">
    <property type="nucleotide sequence ID" value="NZ_CP017770.1"/>
</dbReference>
<comment type="subunit">
    <text evidence="5">Associates with stalled 50S ribosomal subunits. Binds to RqcH, 23S rRNA and the P-site tRNA. Does not require RqcH for association with 50S subunits.</text>
</comment>
<evidence type="ECO:0000256" key="3">
    <source>
        <dbReference type="ARBA" id="ARBA00022884"/>
    </source>
</evidence>
<dbReference type="Pfam" id="PF01479">
    <property type="entry name" value="S4"/>
    <property type="match status" value="1"/>
</dbReference>
<dbReference type="GO" id="GO:0072344">
    <property type="term" value="P:rescue of stalled ribosome"/>
    <property type="evidence" value="ECO:0007669"/>
    <property type="project" value="UniProtKB-UniRule"/>
</dbReference>
<comment type="caution">
    <text evidence="7">The sequence shown here is derived from an EMBL/GenBank/DDBJ whole genome shotgun (WGS) entry which is preliminary data.</text>
</comment>
<gene>
    <name evidence="5" type="primary">rqcP</name>
    <name evidence="7" type="ORF">PNBC_20420</name>
</gene>
<comment type="similarity">
    <text evidence="5">Belongs to the RqcP family.</text>
</comment>
<dbReference type="HAMAP" id="MF_00871">
    <property type="entry name" value="RqcP"/>
    <property type="match status" value="1"/>
</dbReference>